<proteinExistence type="predicted"/>
<name>A0AA86S4B5_9FABA</name>
<dbReference type="EMBL" id="OY731398">
    <property type="protein sequence ID" value="CAJ1894210.1"/>
    <property type="molecule type" value="Genomic_DNA"/>
</dbReference>
<dbReference type="Gramene" id="rna-AYBTSS11_LOCUS2987">
    <property type="protein sequence ID" value="CAJ1894210.1"/>
    <property type="gene ID" value="gene-AYBTSS11_LOCUS2987"/>
</dbReference>
<evidence type="ECO:0000313" key="1">
    <source>
        <dbReference type="EMBL" id="CAJ1894210.1"/>
    </source>
</evidence>
<keyword evidence="2" id="KW-1185">Reference proteome</keyword>
<dbReference type="Proteomes" id="UP001189624">
    <property type="component" value="Chromosome 1"/>
</dbReference>
<accession>A0AA86S4B5</accession>
<evidence type="ECO:0000313" key="2">
    <source>
        <dbReference type="Proteomes" id="UP001189624"/>
    </source>
</evidence>
<organism evidence="1 2">
    <name type="scientific">Sphenostylis stenocarpa</name>
    <dbReference type="NCBI Taxonomy" id="92480"/>
    <lineage>
        <taxon>Eukaryota</taxon>
        <taxon>Viridiplantae</taxon>
        <taxon>Streptophyta</taxon>
        <taxon>Embryophyta</taxon>
        <taxon>Tracheophyta</taxon>
        <taxon>Spermatophyta</taxon>
        <taxon>Magnoliopsida</taxon>
        <taxon>eudicotyledons</taxon>
        <taxon>Gunneridae</taxon>
        <taxon>Pentapetalae</taxon>
        <taxon>rosids</taxon>
        <taxon>fabids</taxon>
        <taxon>Fabales</taxon>
        <taxon>Fabaceae</taxon>
        <taxon>Papilionoideae</taxon>
        <taxon>50 kb inversion clade</taxon>
        <taxon>NPAAA clade</taxon>
        <taxon>indigoferoid/millettioid clade</taxon>
        <taxon>Phaseoleae</taxon>
        <taxon>Sphenostylis</taxon>
    </lineage>
</organism>
<gene>
    <name evidence="1" type="ORF">AYBTSS11_LOCUS2987</name>
</gene>
<dbReference type="AlphaFoldDB" id="A0AA86S4B5"/>
<sequence>MICQDEFAWLRPKVNKQSPEHIQNEKTASVIIKQFAFLSLFLTMAFNPSLVSLGETNHAITNTFPCRASYSPSKHGQNSLFISIELWSLESMSHVHGDHILSCLRLSHTLLHVHLPSLASLLLFLFTTTTPADRPLLPSATKY</sequence>
<protein>
    <submittedName>
        <fullName evidence="1">Uncharacterized protein</fullName>
    </submittedName>
</protein>
<reference evidence="1" key="1">
    <citation type="submission" date="2023-10" db="EMBL/GenBank/DDBJ databases">
        <authorList>
            <person name="Domelevo Entfellner J.-B."/>
        </authorList>
    </citation>
    <scope>NUCLEOTIDE SEQUENCE</scope>
</reference>